<name>A0A2N1MEA0_9GLOM</name>
<dbReference type="AlphaFoldDB" id="A0A2N1MEA0"/>
<dbReference type="EMBL" id="LLXL01002784">
    <property type="protein sequence ID" value="PKK59963.1"/>
    <property type="molecule type" value="Genomic_DNA"/>
</dbReference>
<reference evidence="1 2" key="2">
    <citation type="submission" date="2017-10" db="EMBL/GenBank/DDBJ databases">
        <title>Extensive intraspecific genome diversity in a model arbuscular mycorrhizal fungus.</title>
        <authorList>
            <person name="Chen E.C.H."/>
            <person name="Morin E."/>
            <person name="Baudet D."/>
            <person name="Noel J."/>
            <person name="Ndikumana S."/>
            <person name="Charron P."/>
            <person name="St-Onge C."/>
            <person name="Giorgi J."/>
            <person name="Grigoriev I.V."/>
            <person name="Roux C."/>
            <person name="Martin F.M."/>
            <person name="Corradi N."/>
        </authorList>
    </citation>
    <scope>NUCLEOTIDE SEQUENCE [LARGE SCALE GENOMIC DNA]</scope>
    <source>
        <strain evidence="1 2">C2</strain>
    </source>
</reference>
<comment type="caution">
    <text evidence="1">The sequence shown here is derived from an EMBL/GenBank/DDBJ whole genome shotgun (WGS) entry which is preliminary data.</text>
</comment>
<protein>
    <submittedName>
        <fullName evidence="1">Uncharacterized protein</fullName>
    </submittedName>
</protein>
<gene>
    <name evidence="1" type="ORF">RhiirC2_794038</name>
</gene>
<evidence type="ECO:0000313" key="2">
    <source>
        <dbReference type="Proteomes" id="UP000233469"/>
    </source>
</evidence>
<proteinExistence type="predicted"/>
<sequence length="387" mass="45968">MQQYNVTIHVVDLYSFESLALIKVFKKNLAKLIYKVQYAIEGRIAEGERSRLWNKILKKYIGFMNNSKTHLIGMSPAHAMTLEEVESKPSSKAKRAIGRYEEIKLKKGTAVRYLLKLGELEGDCRHRATDPYWSLRVYKIKRVVIRRNPPQTVLYYLENEPIESTTHLIGRNPKRPFKYEKLQVIEEPDKIEYPPDEFMRKYHPTGFIHYVNASSSKSVQAVDYAMKRDGQCLRKTGQINGHDVYLWSCENDAHQWEYPLKYIMKKFEWCPLCHHTQERKCRYIFEDLLGKKFLPCRAKFLDGLHLDGYNEELRLAFEFQGPQHYHHNRLYHRKNESLETQKIRDQKKWDICKDQDICLIEVPYTADLLSYIRHTLIEKGFLKEAKN</sequence>
<dbReference type="Proteomes" id="UP000233469">
    <property type="component" value="Unassembled WGS sequence"/>
</dbReference>
<reference evidence="1 2" key="1">
    <citation type="submission" date="2016-04" db="EMBL/GenBank/DDBJ databases">
        <title>Genome analyses suggest a sexual origin of heterokaryosis in a supposedly ancient asexual fungus.</title>
        <authorList>
            <person name="Ropars J."/>
            <person name="Sedzielewska K."/>
            <person name="Noel J."/>
            <person name="Charron P."/>
            <person name="Farinelli L."/>
            <person name="Marton T."/>
            <person name="Kruger M."/>
            <person name="Pelin A."/>
            <person name="Brachmann A."/>
            <person name="Corradi N."/>
        </authorList>
    </citation>
    <scope>NUCLEOTIDE SEQUENCE [LARGE SCALE GENOMIC DNA]</scope>
    <source>
        <strain evidence="1 2">C2</strain>
    </source>
</reference>
<organism evidence="1 2">
    <name type="scientific">Rhizophagus irregularis</name>
    <dbReference type="NCBI Taxonomy" id="588596"/>
    <lineage>
        <taxon>Eukaryota</taxon>
        <taxon>Fungi</taxon>
        <taxon>Fungi incertae sedis</taxon>
        <taxon>Mucoromycota</taxon>
        <taxon>Glomeromycotina</taxon>
        <taxon>Glomeromycetes</taxon>
        <taxon>Glomerales</taxon>
        <taxon>Glomeraceae</taxon>
        <taxon>Rhizophagus</taxon>
    </lineage>
</organism>
<dbReference type="VEuPathDB" id="FungiDB:RhiirA1_401069"/>
<evidence type="ECO:0000313" key="1">
    <source>
        <dbReference type="EMBL" id="PKK59963.1"/>
    </source>
</evidence>
<dbReference type="VEuPathDB" id="FungiDB:FUN_015517"/>
<accession>A0A2N1MEA0</accession>